<dbReference type="SUPFAM" id="SSF52058">
    <property type="entry name" value="L domain-like"/>
    <property type="match status" value="1"/>
</dbReference>
<dbReference type="Gene3D" id="3.80.10.10">
    <property type="entry name" value="Ribonuclease Inhibitor"/>
    <property type="match status" value="1"/>
</dbReference>
<evidence type="ECO:0000256" key="4">
    <source>
        <dbReference type="ARBA" id="ARBA00022741"/>
    </source>
</evidence>
<evidence type="ECO:0000313" key="10">
    <source>
        <dbReference type="Proteomes" id="UP000479710"/>
    </source>
</evidence>
<dbReference type="OrthoDB" id="680362at2759"/>
<name>A0A6G1C848_9ORYZ</name>
<feature type="domain" description="Disease resistance R13L4/SHOC-2-like LRR" evidence="8">
    <location>
        <begin position="381"/>
        <end position="712"/>
    </location>
</feature>
<evidence type="ECO:0000256" key="5">
    <source>
        <dbReference type="ARBA" id="ARBA00022821"/>
    </source>
</evidence>
<dbReference type="Pfam" id="PF18052">
    <property type="entry name" value="Rx_N"/>
    <property type="match status" value="1"/>
</dbReference>
<keyword evidence="2" id="KW-0433">Leucine-rich repeat</keyword>
<reference evidence="9 10" key="1">
    <citation type="submission" date="2019-11" db="EMBL/GenBank/DDBJ databases">
        <title>Whole genome sequence of Oryza granulata.</title>
        <authorList>
            <person name="Li W."/>
        </authorList>
    </citation>
    <scope>NUCLEOTIDE SEQUENCE [LARGE SCALE GENOMIC DNA]</scope>
    <source>
        <strain evidence="10">cv. Menghai</strain>
        <tissue evidence="9">Leaf</tissue>
    </source>
</reference>
<protein>
    <submittedName>
        <fullName evidence="9">Uncharacterized protein</fullName>
    </submittedName>
</protein>
<evidence type="ECO:0000256" key="3">
    <source>
        <dbReference type="ARBA" id="ARBA00022737"/>
    </source>
</evidence>
<dbReference type="InterPro" id="IPR041118">
    <property type="entry name" value="Rx_N"/>
</dbReference>
<dbReference type="InterPro" id="IPR038005">
    <property type="entry name" value="RX-like_CC"/>
</dbReference>
<dbReference type="AlphaFoldDB" id="A0A6G1C848"/>
<keyword evidence="10" id="KW-1185">Reference proteome</keyword>
<evidence type="ECO:0000259" key="7">
    <source>
        <dbReference type="Pfam" id="PF18052"/>
    </source>
</evidence>
<keyword evidence="3" id="KW-0677">Repeat</keyword>
<dbReference type="InterPro" id="IPR044974">
    <property type="entry name" value="Disease_R_plants"/>
</dbReference>
<evidence type="ECO:0000256" key="6">
    <source>
        <dbReference type="ARBA" id="ARBA00023054"/>
    </source>
</evidence>
<dbReference type="GO" id="GO:0098542">
    <property type="term" value="P:defense response to other organism"/>
    <property type="evidence" value="ECO:0007669"/>
    <property type="project" value="TreeGrafter"/>
</dbReference>
<dbReference type="Gene3D" id="1.10.10.10">
    <property type="entry name" value="Winged helix-like DNA-binding domain superfamily/Winged helix DNA-binding domain"/>
    <property type="match status" value="1"/>
</dbReference>
<dbReference type="GO" id="GO:0000166">
    <property type="term" value="F:nucleotide binding"/>
    <property type="evidence" value="ECO:0007669"/>
    <property type="project" value="UniProtKB-KW"/>
</dbReference>
<dbReference type="InterPro" id="IPR036388">
    <property type="entry name" value="WH-like_DNA-bd_sf"/>
</dbReference>
<comment type="caution">
    <text evidence="9">The sequence shown here is derived from an EMBL/GenBank/DDBJ whole genome shotgun (WGS) entry which is preliminary data.</text>
</comment>
<dbReference type="CDD" id="cd14798">
    <property type="entry name" value="RX-CC_like"/>
    <property type="match status" value="1"/>
</dbReference>
<evidence type="ECO:0000313" key="9">
    <source>
        <dbReference type="EMBL" id="KAF0896167.1"/>
    </source>
</evidence>
<dbReference type="EMBL" id="SPHZ02000010">
    <property type="protein sequence ID" value="KAF0896167.1"/>
    <property type="molecule type" value="Genomic_DNA"/>
</dbReference>
<dbReference type="PANTHER" id="PTHR23155">
    <property type="entry name" value="DISEASE RESISTANCE PROTEIN RP"/>
    <property type="match status" value="1"/>
</dbReference>
<dbReference type="Gene3D" id="1.20.5.4130">
    <property type="match status" value="1"/>
</dbReference>
<dbReference type="Proteomes" id="UP000479710">
    <property type="component" value="Unassembled WGS sequence"/>
</dbReference>
<accession>A0A6G1C848</accession>
<keyword evidence="5" id="KW-0611">Plant defense</keyword>
<sequence>MDAQGALDSLLGRLTAVLVSEAKLLGGVRGDVEFIKDEMESMDSLVAHIMEAQHRDRQVRTWMRHVAGLSRDCEACVMLYLQYVTPGPAGHRRGGKCCGLLAYLRRIPRLVRTIPARHRVATRIRELKVRALDVGERRLKYGITVPPAAVVTDDDMPPPARPPGWPEADYDEEDLKRRELLYGEPPVQWSDTVDRSWAEMNHLYLSLRQYRKNTSRIMLMFCYNELPVRYKTCLQYMSIFPQGHIFRRTRLIRRWLTEGLVIDRRISGNNLGSVRSGDHHNSSSSRPLVQLEEQAEHVFGALVARGFLHPEITSAAGKIKTCTMHHIVHDFIATEASFMDTCIPPDVAHRLSINSGIALEEAAPPESNSPFHRILSLLGSIPGSDQWQLLKVLDLEDCKGLKKKHLKNICKIVLLKYLSLRNTDVTQLPKQIKELQCLETFDIRQTEIRAFSTKSVFFPMLKHLLAGSKGSPSRSSNNSHRFEESLPTVQLPSGTQRMKRLQILSHVDASNNVDDLISIGQLLQLRKLGVVLDGKKAGGMALLFEQIEKLHGCLCSLSIWINHLATSEGTVPETEKIANLASPPKLLQSLNISGITSGLPNWITKLERLTEITLRETYLAEDAIQVLGKLRILRCLRLRCKSYTGTNLTFSAEEFKHLKSLIVEGCDITTISFTNIGAAPKLEMIIWSFASVETLSLSGIDYLPKLKKLELNGDKTWLH</sequence>
<gene>
    <name evidence="9" type="ORF">E2562_019660</name>
</gene>
<evidence type="ECO:0000256" key="2">
    <source>
        <dbReference type="ARBA" id="ARBA00022614"/>
    </source>
</evidence>
<dbReference type="InterPro" id="IPR055414">
    <property type="entry name" value="LRR_R13L4/SHOC2-like"/>
</dbReference>
<evidence type="ECO:0000259" key="8">
    <source>
        <dbReference type="Pfam" id="PF23598"/>
    </source>
</evidence>
<evidence type="ECO:0000256" key="1">
    <source>
        <dbReference type="ARBA" id="ARBA00008894"/>
    </source>
</evidence>
<dbReference type="InterPro" id="IPR032675">
    <property type="entry name" value="LRR_dom_sf"/>
</dbReference>
<feature type="domain" description="Disease resistance N-terminal" evidence="7">
    <location>
        <begin position="6"/>
        <end position="81"/>
    </location>
</feature>
<keyword evidence="6" id="KW-0175">Coiled coil</keyword>
<dbReference type="Pfam" id="PF23598">
    <property type="entry name" value="LRR_14"/>
    <property type="match status" value="1"/>
</dbReference>
<proteinExistence type="inferred from homology"/>
<keyword evidence="4" id="KW-0547">Nucleotide-binding</keyword>
<organism evidence="9 10">
    <name type="scientific">Oryza meyeriana var. granulata</name>
    <dbReference type="NCBI Taxonomy" id="110450"/>
    <lineage>
        <taxon>Eukaryota</taxon>
        <taxon>Viridiplantae</taxon>
        <taxon>Streptophyta</taxon>
        <taxon>Embryophyta</taxon>
        <taxon>Tracheophyta</taxon>
        <taxon>Spermatophyta</taxon>
        <taxon>Magnoliopsida</taxon>
        <taxon>Liliopsida</taxon>
        <taxon>Poales</taxon>
        <taxon>Poaceae</taxon>
        <taxon>BOP clade</taxon>
        <taxon>Oryzoideae</taxon>
        <taxon>Oryzeae</taxon>
        <taxon>Oryzinae</taxon>
        <taxon>Oryza</taxon>
        <taxon>Oryza meyeriana</taxon>
    </lineage>
</organism>
<dbReference type="PANTHER" id="PTHR23155:SF1062">
    <property type="entry name" value="OS11G0579400 PROTEIN"/>
    <property type="match status" value="1"/>
</dbReference>
<comment type="similarity">
    <text evidence="1">Belongs to the disease resistance NB-LRR family.</text>
</comment>